<evidence type="ECO:0000313" key="4">
    <source>
        <dbReference type="Proteomes" id="UP000807716"/>
    </source>
</evidence>
<keyword evidence="2" id="KW-1133">Transmembrane helix</keyword>
<keyword evidence="2" id="KW-0472">Membrane</keyword>
<evidence type="ECO:0000256" key="2">
    <source>
        <dbReference type="SAM" id="Phobius"/>
    </source>
</evidence>
<gene>
    <name evidence="3" type="ORF">DFQ27_000977</name>
</gene>
<keyword evidence="4" id="KW-1185">Reference proteome</keyword>
<sequence length="117" mass="12851">MTPRVNRRRHADEGLGLDGPPSSRISTSTSSDNNHNSDRNNGNDDGGDNGDSEMNDTSSFYIDPPPLVAVNTPDEAFILRMEISEAERDLVQKVDVLKRLAFVVCTLPVVLGLALWR</sequence>
<comment type="caution">
    <text evidence="3">The sequence shown here is derived from an EMBL/GenBank/DDBJ whole genome shotgun (WGS) entry which is preliminary data.</text>
</comment>
<dbReference type="AlphaFoldDB" id="A0A9P6QNF2"/>
<accession>A0A9P6QNF2</accession>
<name>A0A9P6QNF2_9FUNG</name>
<protein>
    <submittedName>
        <fullName evidence="3">Uncharacterized protein</fullName>
    </submittedName>
</protein>
<reference evidence="3" key="1">
    <citation type="journal article" date="2020" name="Fungal Divers.">
        <title>Resolving the Mortierellaceae phylogeny through synthesis of multi-gene phylogenetics and phylogenomics.</title>
        <authorList>
            <person name="Vandepol N."/>
            <person name="Liber J."/>
            <person name="Desiro A."/>
            <person name="Na H."/>
            <person name="Kennedy M."/>
            <person name="Barry K."/>
            <person name="Grigoriev I.V."/>
            <person name="Miller A.N."/>
            <person name="O'Donnell K."/>
            <person name="Stajich J.E."/>
            <person name="Bonito G."/>
        </authorList>
    </citation>
    <scope>NUCLEOTIDE SEQUENCE</scope>
    <source>
        <strain evidence="3">BC1065</strain>
    </source>
</reference>
<feature type="region of interest" description="Disordered" evidence="1">
    <location>
        <begin position="1"/>
        <end position="66"/>
    </location>
</feature>
<evidence type="ECO:0000256" key="1">
    <source>
        <dbReference type="SAM" id="MobiDB-lite"/>
    </source>
</evidence>
<feature type="transmembrane region" description="Helical" evidence="2">
    <location>
        <begin position="96"/>
        <end position="116"/>
    </location>
</feature>
<organism evidence="3 4">
    <name type="scientific">Actinomortierella ambigua</name>
    <dbReference type="NCBI Taxonomy" id="1343610"/>
    <lineage>
        <taxon>Eukaryota</taxon>
        <taxon>Fungi</taxon>
        <taxon>Fungi incertae sedis</taxon>
        <taxon>Mucoromycota</taxon>
        <taxon>Mortierellomycotina</taxon>
        <taxon>Mortierellomycetes</taxon>
        <taxon>Mortierellales</taxon>
        <taxon>Mortierellaceae</taxon>
        <taxon>Actinomortierella</taxon>
    </lineage>
</organism>
<keyword evidence="2" id="KW-0812">Transmembrane</keyword>
<evidence type="ECO:0000313" key="3">
    <source>
        <dbReference type="EMBL" id="KAG0270013.1"/>
    </source>
</evidence>
<feature type="compositionally biased region" description="Acidic residues" evidence="1">
    <location>
        <begin position="45"/>
        <end position="54"/>
    </location>
</feature>
<dbReference type="EMBL" id="JAAAJB010000013">
    <property type="protein sequence ID" value="KAG0270013.1"/>
    <property type="molecule type" value="Genomic_DNA"/>
</dbReference>
<dbReference type="Proteomes" id="UP000807716">
    <property type="component" value="Unassembled WGS sequence"/>
</dbReference>
<feature type="compositionally biased region" description="Low complexity" evidence="1">
    <location>
        <begin position="22"/>
        <end position="34"/>
    </location>
</feature>
<proteinExistence type="predicted"/>
<dbReference type="OrthoDB" id="10640783at2759"/>